<dbReference type="GO" id="GO:0032259">
    <property type="term" value="P:methylation"/>
    <property type="evidence" value="ECO:0007669"/>
    <property type="project" value="UniProtKB-KW"/>
</dbReference>
<evidence type="ECO:0000256" key="1">
    <source>
        <dbReference type="ARBA" id="ARBA00022691"/>
    </source>
</evidence>
<feature type="region of interest" description="Disordered" evidence="3">
    <location>
        <begin position="159"/>
        <end position="178"/>
    </location>
</feature>
<dbReference type="EMBL" id="JADEZV010000001">
    <property type="protein sequence ID" value="MBE9390773.1"/>
    <property type="molecule type" value="Genomic_DNA"/>
</dbReference>
<keyword evidence="5" id="KW-0489">Methyltransferase</keyword>
<evidence type="ECO:0000313" key="5">
    <source>
        <dbReference type="EMBL" id="MBE9390773.1"/>
    </source>
</evidence>
<dbReference type="GO" id="GO:0008168">
    <property type="term" value="F:methyltransferase activity"/>
    <property type="evidence" value="ECO:0007669"/>
    <property type="project" value="UniProtKB-KW"/>
</dbReference>
<dbReference type="InterPro" id="IPR023370">
    <property type="entry name" value="TrmO-like_N"/>
</dbReference>
<dbReference type="PANTHER" id="PTHR12818:SF0">
    <property type="entry name" value="TRNA (ADENINE(37)-N6)-METHYLTRANSFERASE"/>
    <property type="match status" value="1"/>
</dbReference>
<gene>
    <name evidence="5" type="primary">tsaA</name>
    <name evidence="5" type="ORF">IOK49_01565</name>
</gene>
<keyword evidence="5" id="KW-0808">Transferase</keyword>
<accession>A0A843A7J6</accession>
<proteinExistence type="inferred from homology"/>
<dbReference type="InterPro" id="IPR036414">
    <property type="entry name" value="YaeB_N_sf"/>
</dbReference>
<keyword evidence="1" id="KW-0949">S-adenosyl-L-methionine</keyword>
<dbReference type="Gene3D" id="2.40.30.70">
    <property type="entry name" value="YaeB-like"/>
    <property type="match status" value="1"/>
</dbReference>
<dbReference type="Proteomes" id="UP000652307">
    <property type="component" value="Unassembled WGS sequence"/>
</dbReference>
<evidence type="ECO:0000313" key="6">
    <source>
        <dbReference type="Proteomes" id="UP000652307"/>
    </source>
</evidence>
<evidence type="ECO:0000259" key="4">
    <source>
        <dbReference type="PROSITE" id="PS51668"/>
    </source>
</evidence>
<comment type="caution">
    <text evidence="5">The sequence shown here is derived from an EMBL/GenBank/DDBJ whole genome shotgun (WGS) entry which is preliminary data.</text>
</comment>
<reference evidence="5" key="1">
    <citation type="submission" date="2020-10" db="EMBL/GenBank/DDBJ databases">
        <title>Fervidococcus fontis strain 3639Fd - the first crenarchaeon capable of growth on lipids.</title>
        <authorList>
            <person name="Kochetkova T.V."/>
            <person name="Elcheninov A.G."/>
            <person name="Toschakov S.V."/>
            <person name="Kublanov I.V."/>
        </authorList>
    </citation>
    <scope>NUCLEOTIDE SEQUENCE</scope>
    <source>
        <strain evidence="5">3639Fd</strain>
    </source>
</reference>
<evidence type="ECO:0000256" key="2">
    <source>
        <dbReference type="ARBA" id="ARBA00033753"/>
    </source>
</evidence>
<feature type="compositionally biased region" description="Basic and acidic residues" evidence="3">
    <location>
        <begin position="169"/>
        <end position="178"/>
    </location>
</feature>
<dbReference type="PANTHER" id="PTHR12818">
    <property type="entry name" value="TRNA (ADENINE(37)-N6)-METHYLTRANSFERASE"/>
    <property type="match status" value="1"/>
</dbReference>
<evidence type="ECO:0000256" key="3">
    <source>
        <dbReference type="SAM" id="MobiDB-lite"/>
    </source>
</evidence>
<dbReference type="InterPro" id="IPR036413">
    <property type="entry name" value="YaeB-like_sf"/>
</dbReference>
<dbReference type="SUPFAM" id="SSF118196">
    <property type="entry name" value="YaeB-like"/>
    <property type="match status" value="1"/>
</dbReference>
<dbReference type="Pfam" id="PF01980">
    <property type="entry name" value="TrmO_N"/>
    <property type="match status" value="1"/>
</dbReference>
<sequence>MEEICLKPIGFVRHEKDEELRRRWEGVEGEIEILPEYEEGLKGIEGFSHIILIAYLHLVEGEKRRVLKVKPRRLRNFGISIDDLPEVGVFSSDSPHRPNPIAISIVKLKGVQGRALEVEGLDLYSGTPILDIKPYGYERRIEEIRVPWWSDEVKRRVEEKMGREKKRGKADESPDLHP</sequence>
<feature type="domain" description="TsaA-like" evidence="4">
    <location>
        <begin position="6"/>
        <end position="144"/>
    </location>
</feature>
<organism evidence="5 6">
    <name type="scientific">Fervidicoccus fontis</name>
    <dbReference type="NCBI Taxonomy" id="683846"/>
    <lineage>
        <taxon>Archaea</taxon>
        <taxon>Thermoproteota</taxon>
        <taxon>Thermoprotei</taxon>
        <taxon>Fervidicoccales</taxon>
        <taxon>Fervidicoccaceae</taxon>
        <taxon>Fervidicoccus</taxon>
    </lineage>
</organism>
<comment type="similarity">
    <text evidence="2">Belongs to the tRNA methyltransferase O family.</text>
</comment>
<dbReference type="AlphaFoldDB" id="A0A843A7J6"/>
<dbReference type="CDD" id="cd09281">
    <property type="entry name" value="UPF0066"/>
    <property type="match status" value="1"/>
</dbReference>
<dbReference type="InterPro" id="IPR040372">
    <property type="entry name" value="YaeB-like"/>
</dbReference>
<dbReference type="RefSeq" id="WP_193803350.1">
    <property type="nucleotide sequence ID" value="NZ_JADEZV010000001.1"/>
</dbReference>
<dbReference type="PROSITE" id="PS51668">
    <property type="entry name" value="TSAA_2"/>
    <property type="match status" value="1"/>
</dbReference>
<name>A0A843A7J6_9CREN</name>
<dbReference type="NCBIfam" id="TIGR00104">
    <property type="entry name" value="tRNA_TsaA"/>
    <property type="match status" value="1"/>
</dbReference>
<protein>
    <submittedName>
        <fullName evidence="5">tRNA (N6-threonylcarbamoyladenosine(37)-N6)-methyltransferase TrmO</fullName>
    </submittedName>
</protein>